<evidence type="ECO:0000313" key="2">
    <source>
        <dbReference type="Proteomes" id="UP000266720"/>
    </source>
</evidence>
<gene>
    <name evidence="1" type="ORF">TCARB_0676</name>
</gene>
<organism evidence="1 2">
    <name type="scientific">Thermofilum adornatum 1505</name>
    <dbReference type="NCBI Taxonomy" id="697581"/>
    <lineage>
        <taxon>Archaea</taxon>
        <taxon>Thermoproteota</taxon>
        <taxon>Thermoprotei</taxon>
        <taxon>Thermofilales</taxon>
        <taxon>Thermofilaceae</taxon>
        <taxon>Thermofilum</taxon>
    </lineage>
</organism>
<protein>
    <submittedName>
        <fullName evidence="1">Uncharacterized protein</fullName>
    </submittedName>
</protein>
<dbReference type="GeneID" id="25406118"/>
<evidence type="ECO:0000313" key="1">
    <source>
        <dbReference type="EMBL" id="AJB41732.1"/>
    </source>
</evidence>
<dbReference type="AlphaFoldDB" id="A0A3G1A4W9"/>
<sequence>MSPSSSAPVPPTPPAIQISPQLVSAAYKRALRYGAYWRLRPEERALLFLARRLKAIKSPALREAILRILEKVWPSKATMIKAYEEGLRLLAKKIQLALSIGATHIAEALKKASLDTIKTLGIQYINTPLFYRG</sequence>
<accession>A0A3G1A4W9</accession>
<dbReference type="Proteomes" id="UP000266720">
    <property type="component" value="Chromosome"/>
</dbReference>
<dbReference type="KEGG" id="tcb:TCARB_0676"/>
<dbReference type="EMBL" id="CP007493">
    <property type="protein sequence ID" value="AJB41732.1"/>
    <property type="molecule type" value="Genomic_DNA"/>
</dbReference>
<name>A0A3G1A4W9_9CREN</name>
<proteinExistence type="predicted"/>
<dbReference type="RefSeq" id="WP_052886683.1">
    <property type="nucleotide sequence ID" value="NZ_CP007493.1"/>
</dbReference>
<dbReference type="STRING" id="697581.TCARB_0676"/>
<reference evidence="2" key="1">
    <citation type="book" date="2010" name="EXTREMOPHILES" publisher="0:0-0">
        <title>Complete genome sequences of ten hyperthermophilic archaea reveal their metabolic capabilities and possible ecological roles.</title>
        <editorList>
            <person name="?"/>
        </editorList>
        <authorList>
            <person name="Ravin N.V."/>
            <person name="Mardanov A.V."/>
            <person name="Bonch-Osmolovskaya E.A."/>
            <person name="Skryabin K.G."/>
        </authorList>
    </citation>
    <scope>NUCLEOTIDE SEQUENCE [LARGE SCALE GENOMIC DNA]</scope>
    <source>
        <strain evidence="2">1505</strain>
    </source>
</reference>